<dbReference type="AlphaFoldDB" id="A0A348B2L3"/>
<dbReference type="EMBL" id="BMQS01000011">
    <property type="protein sequence ID" value="GGT97300.1"/>
    <property type="molecule type" value="Genomic_DNA"/>
</dbReference>
<dbReference type="SUPFAM" id="SSF51905">
    <property type="entry name" value="FAD/NAD(P)-binding domain"/>
    <property type="match status" value="1"/>
</dbReference>
<keyword evidence="3" id="KW-0274">FAD</keyword>
<evidence type="ECO:0000313" key="11">
    <source>
        <dbReference type="Proteomes" id="UP000276741"/>
    </source>
</evidence>
<evidence type="ECO:0000259" key="8">
    <source>
        <dbReference type="Pfam" id="PF22578"/>
    </source>
</evidence>
<keyword evidence="11" id="KW-1185">Reference proteome</keyword>
<evidence type="ECO:0000256" key="4">
    <source>
        <dbReference type="ARBA" id="ARBA00023002"/>
    </source>
</evidence>
<evidence type="ECO:0000313" key="10">
    <source>
        <dbReference type="EMBL" id="GGT97300.1"/>
    </source>
</evidence>
<dbReference type="Pfam" id="PF12831">
    <property type="entry name" value="FAD_oxidored"/>
    <property type="match status" value="1"/>
</dbReference>
<dbReference type="PRINTS" id="PR00420">
    <property type="entry name" value="RNGMNOXGNASE"/>
</dbReference>
<evidence type="ECO:0000256" key="1">
    <source>
        <dbReference type="ARBA" id="ARBA00022516"/>
    </source>
</evidence>
<dbReference type="Gene3D" id="3.50.50.60">
    <property type="entry name" value="FAD/NAD(P)-binding domain"/>
    <property type="match status" value="1"/>
</dbReference>
<dbReference type="NCBIfam" id="TIGR02032">
    <property type="entry name" value="GG-red-SF"/>
    <property type="match status" value="1"/>
</dbReference>
<gene>
    <name evidence="10" type="ORF">GCM10007116_13520</name>
    <name evidence="9" type="ORF">HS1genome_0804</name>
</gene>
<organism evidence="9 11">
    <name type="scientific">Sulfodiicoccus acidiphilus</name>
    <dbReference type="NCBI Taxonomy" id="1670455"/>
    <lineage>
        <taxon>Archaea</taxon>
        <taxon>Thermoproteota</taxon>
        <taxon>Thermoprotei</taxon>
        <taxon>Sulfolobales</taxon>
        <taxon>Sulfolobaceae</taxon>
        <taxon>Sulfodiicoccus</taxon>
    </lineage>
</organism>
<dbReference type="Proteomes" id="UP000276741">
    <property type="component" value="Chromosome"/>
</dbReference>
<evidence type="ECO:0000256" key="2">
    <source>
        <dbReference type="ARBA" id="ARBA00022630"/>
    </source>
</evidence>
<reference evidence="10" key="1">
    <citation type="journal article" date="2014" name="Int. J. Syst. Evol. Microbiol.">
        <title>Complete genome sequence of Corynebacterium casei LMG S-19264T (=DSM 44701T), isolated from a smear-ripened cheese.</title>
        <authorList>
            <consortium name="US DOE Joint Genome Institute (JGI-PGF)"/>
            <person name="Walter F."/>
            <person name="Albersmeier A."/>
            <person name="Kalinowski J."/>
            <person name="Ruckert C."/>
        </authorList>
    </citation>
    <scope>NUCLEOTIDE SEQUENCE</scope>
    <source>
        <strain evidence="10">JCM 31740</strain>
    </source>
</reference>
<evidence type="ECO:0000313" key="9">
    <source>
        <dbReference type="EMBL" id="BBD72415.1"/>
    </source>
</evidence>
<protein>
    <submittedName>
        <fullName evidence="9">Geranylgeranyl hydrogenase</fullName>
    </submittedName>
</protein>
<reference evidence="11" key="2">
    <citation type="submission" date="2018-04" db="EMBL/GenBank/DDBJ databases">
        <title>Complete genome sequence of Sulfodiicoccus acidiphilus strain HS-1.</title>
        <authorList>
            <person name="Sakai H.D."/>
            <person name="Kurosawa N."/>
        </authorList>
    </citation>
    <scope>NUCLEOTIDE SEQUENCE [LARGE SCALE GENOMIC DNA]</scope>
    <source>
        <strain evidence="11">HS-1</strain>
    </source>
</reference>
<sequence>MPRGINNSDPMKESSYDVLIVGGGFAGSTTAWFLSNRGYRVLLIDSKPWNRIGDKPCGDAVSKDHFDDLGMPYPQGEELEQTVQGIKIYSPDMKTVWTVKGEGFELNAPAYNQRILKEALKRGVEVMDMTTASSPILEGGRMKGAVIFNRRTNETIRVEAKVTVDATGNARSLRMKLPPGIPVTEDLDDKDADVAYREEAITAEPIEDPHFLRIFVSQRAAPGGYWWYFPKGEQKVNVGLGIQGGMGYGSVHEYYRKYLGVYAPDVKEVVLRGGALVPTRRPLTSLVWDGMVVVGDSAFTVNPVHGGGKGSAMISGFCAAKAIMKAMEVGDFSKQTLWDMNLCYVSKYGQKQASLELFRKFLQKLPDEDIDFGMRKGLIKEEDLVEVSVKGTLKLSVAEKAIRLISGLSRPSLLMKLKTVASYMTKVKEVYNNYPTTFSELERWKAALNDMYAQFDAALDQ</sequence>
<evidence type="ECO:0000256" key="7">
    <source>
        <dbReference type="ARBA" id="ARBA00023264"/>
    </source>
</evidence>
<name>A0A348B2L3_9CREN</name>
<dbReference type="InterPro" id="IPR011777">
    <property type="entry name" value="Geranylgeranyl_Rdtase_fam"/>
</dbReference>
<feature type="domain" description="Digeranylgeranylglycerophospholipid reductase catalytic" evidence="8">
    <location>
        <begin position="191"/>
        <end position="271"/>
    </location>
</feature>
<proteinExistence type="predicted"/>
<dbReference type="InterPro" id="IPR054715">
    <property type="entry name" value="GGR_cat"/>
</dbReference>
<evidence type="ECO:0000256" key="5">
    <source>
        <dbReference type="ARBA" id="ARBA00023098"/>
    </source>
</evidence>
<keyword evidence="6" id="KW-0594">Phospholipid biosynthesis</keyword>
<evidence type="ECO:0000256" key="3">
    <source>
        <dbReference type="ARBA" id="ARBA00022827"/>
    </source>
</evidence>
<dbReference type="EMBL" id="AP018553">
    <property type="protein sequence ID" value="BBD72415.1"/>
    <property type="molecule type" value="Genomic_DNA"/>
</dbReference>
<keyword evidence="4" id="KW-0560">Oxidoreductase</keyword>
<reference evidence="9" key="3">
    <citation type="journal article" date="2019" name="BMC Res. Notes">
        <title>Complete genome sequence of the Sulfodiicoccus acidiphilus strain HS-1T, the first crenarchaeon that lacks polB3, isolated from an acidic hot spring in Ohwaku-dani, Hakone, Japan.</title>
        <authorList>
            <person name="Sakai H.D."/>
            <person name="Kurosawa N."/>
        </authorList>
    </citation>
    <scope>NUCLEOTIDE SEQUENCE</scope>
    <source>
        <strain evidence="9">HS-1</strain>
    </source>
</reference>
<dbReference type="GO" id="GO:0016628">
    <property type="term" value="F:oxidoreductase activity, acting on the CH-CH group of donors, NAD or NADP as acceptor"/>
    <property type="evidence" value="ECO:0007669"/>
    <property type="project" value="InterPro"/>
</dbReference>
<dbReference type="InterPro" id="IPR050407">
    <property type="entry name" value="Geranylgeranyl_reductase"/>
</dbReference>
<dbReference type="InterPro" id="IPR054906">
    <property type="entry name" value="DGGGPL_red"/>
</dbReference>
<dbReference type="GO" id="GO:0008654">
    <property type="term" value="P:phospholipid biosynthetic process"/>
    <property type="evidence" value="ECO:0007669"/>
    <property type="project" value="UniProtKB-KW"/>
</dbReference>
<keyword evidence="5" id="KW-0443">Lipid metabolism</keyword>
<dbReference type="PANTHER" id="PTHR42685:SF18">
    <property type="entry name" value="DIGERANYLGERANYLGLYCEROPHOSPHOLIPID REDUCTASE"/>
    <property type="match status" value="1"/>
</dbReference>
<dbReference type="NCBIfam" id="NF041080">
    <property type="entry name" value="DGGGPL_reductase"/>
    <property type="match status" value="1"/>
</dbReference>
<keyword evidence="7" id="KW-1208">Phospholipid metabolism</keyword>
<evidence type="ECO:0000256" key="6">
    <source>
        <dbReference type="ARBA" id="ARBA00023209"/>
    </source>
</evidence>
<dbReference type="KEGG" id="sacd:HS1genome_0804"/>
<reference evidence="10" key="4">
    <citation type="submission" date="2020-09" db="EMBL/GenBank/DDBJ databases">
        <authorList>
            <person name="Sun Q."/>
            <person name="Ohkuma M."/>
        </authorList>
    </citation>
    <scope>NUCLEOTIDE SEQUENCE</scope>
    <source>
        <strain evidence="10">JCM 31740</strain>
    </source>
</reference>
<dbReference type="PANTHER" id="PTHR42685">
    <property type="entry name" value="GERANYLGERANYL DIPHOSPHATE REDUCTASE"/>
    <property type="match status" value="1"/>
</dbReference>
<keyword evidence="2" id="KW-0285">Flavoprotein</keyword>
<dbReference type="Proteomes" id="UP000616143">
    <property type="component" value="Unassembled WGS sequence"/>
</dbReference>
<accession>A0A348B2L3</accession>
<keyword evidence="1" id="KW-0444">Lipid biosynthesis</keyword>
<dbReference type="InterPro" id="IPR036188">
    <property type="entry name" value="FAD/NAD-bd_sf"/>
</dbReference>
<dbReference type="Pfam" id="PF22578">
    <property type="entry name" value="GGR_cat"/>
    <property type="match status" value="1"/>
</dbReference>